<proteinExistence type="predicted"/>
<accession>X1AVP2</accession>
<name>X1AVP2_9ZZZZ</name>
<protein>
    <submittedName>
        <fullName evidence="1">Uncharacterized protein</fullName>
    </submittedName>
</protein>
<sequence length="40" mass="4596">VTSIHHSNPYYTHTMHSTDAYPNENWFMDCGITTNPILGE</sequence>
<feature type="non-terminal residue" evidence="1">
    <location>
        <position position="1"/>
    </location>
</feature>
<evidence type="ECO:0000313" key="1">
    <source>
        <dbReference type="EMBL" id="GAG63876.1"/>
    </source>
</evidence>
<gene>
    <name evidence="1" type="ORF">S01H4_12452</name>
</gene>
<reference evidence="1" key="1">
    <citation type="journal article" date="2014" name="Front. Microbiol.">
        <title>High frequency of phylogenetically diverse reductive dehalogenase-homologous genes in deep subseafloor sedimentary metagenomes.</title>
        <authorList>
            <person name="Kawai M."/>
            <person name="Futagami T."/>
            <person name="Toyoda A."/>
            <person name="Takaki Y."/>
            <person name="Nishi S."/>
            <person name="Hori S."/>
            <person name="Arai W."/>
            <person name="Tsubouchi T."/>
            <person name="Morono Y."/>
            <person name="Uchiyama I."/>
            <person name="Ito T."/>
            <person name="Fujiyama A."/>
            <person name="Inagaki F."/>
            <person name="Takami H."/>
        </authorList>
    </citation>
    <scope>NUCLEOTIDE SEQUENCE</scope>
    <source>
        <strain evidence="1">Expedition CK06-06</strain>
    </source>
</reference>
<organism evidence="1">
    <name type="scientific">marine sediment metagenome</name>
    <dbReference type="NCBI Taxonomy" id="412755"/>
    <lineage>
        <taxon>unclassified sequences</taxon>
        <taxon>metagenomes</taxon>
        <taxon>ecological metagenomes</taxon>
    </lineage>
</organism>
<comment type="caution">
    <text evidence="1">The sequence shown here is derived from an EMBL/GenBank/DDBJ whole genome shotgun (WGS) entry which is preliminary data.</text>
</comment>
<dbReference type="AlphaFoldDB" id="X1AVP2"/>
<dbReference type="EMBL" id="BART01005295">
    <property type="protein sequence ID" value="GAG63876.1"/>
    <property type="molecule type" value="Genomic_DNA"/>
</dbReference>